<dbReference type="Proteomes" id="UP001054252">
    <property type="component" value="Unassembled WGS sequence"/>
</dbReference>
<sequence>MFSKFSISKLLAIDTCLRAKLRRTTAAKEKELSNCESISQF</sequence>
<dbReference type="AlphaFoldDB" id="A0AAV5M7R9"/>
<organism evidence="1 2">
    <name type="scientific">Rubroshorea leprosula</name>
    <dbReference type="NCBI Taxonomy" id="152421"/>
    <lineage>
        <taxon>Eukaryota</taxon>
        <taxon>Viridiplantae</taxon>
        <taxon>Streptophyta</taxon>
        <taxon>Embryophyta</taxon>
        <taxon>Tracheophyta</taxon>
        <taxon>Spermatophyta</taxon>
        <taxon>Magnoliopsida</taxon>
        <taxon>eudicotyledons</taxon>
        <taxon>Gunneridae</taxon>
        <taxon>Pentapetalae</taxon>
        <taxon>rosids</taxon>
        <taxon>malvids</taxon>
        <taxon>Malvales</taxon>
        <taxon>Dipterocarpaceae</taxon>
        <taxon>Rubroshorea</taxon>
    </lineage>
</organism>
<dbReference type="EMBL" id="BPVZ01000188">
    <property type="protein sequence ID" value="GKV44928.1"/>
    <property type="molecule type" value="Genomic_DNA"/>
</dbReference>
<name>A0AAV5M7R9_9ROSI</name>
<proteinExistence type="predicted"/>
<reference evidence="1 2" key="1">
    <citation type="journal article" date="2021" name="Commun. Biol.">
        <title>The genome of Shorea leprosula (Dipterocarpaceae) highlights the ecological relevance of drought in aseasonal tropical rainforests.</title>
        <authorList>
            <person name="Ng K.K.S."/>
            <person name="Kobayashi M.J."/>
            <person name="Fawcett J.A."/>
            <person name="Hatakeyama M."/>
            <person name="Paape T."/>
            <person name="Ng C.H."/>
            <person name="Ang C.C."/>
            <person name="Tnah L.H."/>
            <person name="Lee C.T."/>
            <person name="Nishiyama T."/>
            <person name="Sese J."/>
            <person name="O'Brien M.J."/>
            <person name="Copetti D."/>
            <person name="Mohd Noor M.I."/>
            <person name="Ong R.C."/>
            <person name="Putra M."/>
            <person name="Sireger I.Z."/>
            <person name="Indrioko S."/>
            <person name="Kosugi Y."/>
            <person name="Izuno A."/>
            <person name="Isagi Y."/>
            <person name="Lee S.L."/>
            <person name="Shimizu K.K."/>
        </authorList>
    </citation>
    <scope>NUCLEOTIDE SEQUENCE [LARGE SCALE GENOMIC DNA]</scope>
    <source>
        <strain evidence="1">214</strain>
    </source>
</reference>
<accession>A0AAV5M7R9</accession>
<comment type="caution">
    <text evidence="1">The sequence shown here is derived from an EMBL/GenBank/DDBJ whole genome shotgun (WGS) entry which is preliminary data.</text>
</comment>
<protein>
    <submittedName>
        <fullName evidence="1">Uncharacterized protein</fullName>
    </submittedName>
</protein>
<gene>
    <name evidence="1" type="ORF">SLEP1_g52061</name>
</gene>
<evidence type="ECO:0000313" key="1">
    <source>
        <dbReference type="EMBL" id="GKV44928.1"/>
    </source>
</evidence>
<keyword evidence="2" id="KW-1185">Reference proteome</keyword>
<evidence type="ECO:0000313" key="2">
    <source>
        <dbReference type="Proteomes" id="UP001054252"/>
    </source>
</evidence>